<comment type="caution">
    <text evidence="2">The sequence shown here is derived from an EMBL/GenBank/DDBJ whole genome shotgun (WGS) entry which is preliminary data.</text>
</comment>
<sequence>MSQLDDCPANGLRLWLSCLIEQPIRVTFLSAAQNMTDVFTRQSSNSDSKAGQTAEARMASMHKAAARILMGYERSPRMHSPVVASPSPPSPHSTTLPAPKRALLSTTAPGAAAPIEEAQTKTEASVPTSSTKPLPAIEIYKRRLQDARSSGKRTLEDGGEVQSSVTKRLKCAELQKDNDPPPSNTRAPGPSTLSNTSPALSSATNANVATTNVASSAATLRKVCSLNLSGKGPWSATASVPCHGNPCVAKLHICKKYWGGVKESGDSNACEHGGDDVQHRDSASQVTWVHVRPTCMFEMRDSKRQCAGSCVWAHRRDGSAEEWKVRMARAEE</sequence>
<feature type="compositionally biased region" description="Basic and acidic residues" evidence="1">
    <location>
        <begin position="170"/>
        <end position="179"/>
    </location>
</feature>
<gene>
    <name evidence="2" type="ORF">PRZ48_011477</name>
</gene>
<evidence type="ECO:0000256" key="1">
    <source>
        <dbReference type="SAM" id="MobiDB-lite"/>
    </source>
</evidence>
<proteinExistence type="predicted"/>
<reference evidence="2 3" key="1">
    <citation type="journal article" date="2023" name="G3 (Bethesda)">
        <title>A chromosome-level genome assembly of Zasmidium syzygii isolated from banana leaves.</title>
        <authorList>
            <person name="van Westerhoven A.C."/>
            <person name="Mehrabi R."/>
            <person name="Talebi R."/>
            <person name="Steentjes M.B.F."/>
            <person name="Corcolon B."/>
            <person name="Chong P.A."/>
            <person name="Kema G.H.J."/>
            <person name="Seidl M.F."/>
        </authorList>
    </citation>
    <scope>NUCLEOTIDE SEQUENCE [LARGE SCALE GENOMIC DNA]</scope>
    <source>
        <strain evidence="2 3">P124</strain>
    </source>
</reference>
<feature type="region of interest" description="Disordered" evidence="1">
    <location>
        <begin position="78"/>
        <end position="98"/>
    </location>
</feature>
<evidence type="ECO:0000313" key="3">
    <source>
        <dbReference type="Proteomes" id="UP001305779"/>
    </source>
</evidence>
<feature type="region of interest" description="Disordered" evidence="1">
    <location>
        <begin position="114"/>
        <end position="203"/>
    </location>
</feature>
<dbReference type="Proteomes" id="UP001305779">
    <property type="component" value="Unassembled WGS sequence"/>
</dbReference>
<dbReference type="EMBL" id="JAXOVC010000009">
    <property type="protein sequence ID" value="KAK4497028.1"/>
    <property type="molecule type" value="Genomic_DNA"/>
</dbReference>
<accession>A0ABR0E6G5</accession>
<evidence type="ECO:0008006" key="4">
    <source>
        <dbReference type="Google" id="ProtNLM"/>
    </source>
</evidence>
<organism evidence="2 3">
    <name type="scientific">Zasmidium cellare</name>
    <name type="common">Wine cellar mold</name>
    <name type="synonym">Racodium cellare</name>
    <dbReference type="NCBI Taxonomy" id="395010"/>
    <lineage>
        <taxon>Eukaryota</taxon>
        <taxon>Fungi</taxon>
        <taxon>Dikarya</taxon>
        <taxon>Ascomycota</taxon>
        <taxon>Pezizomycotina</taxon>
        <taxon>Dothideomycetes</taxon>
        <taxon>Dothideomycetidae</taxon>
        <taxon>Mycosphaerellales</taxon>
        <taxon>Mycosphaerellaceae</taxon>
        <taxon>Zasmidium</taxon>
    </lineage>
</organism>
<keyword evidence="3" id="KW-1185">Reference proteome</keyword>
<name>A0ABR0E6G5_ZASCE</name>
<protein>
    <recommendedName>
        <fullName evidence="4">C3H1-type domain-containing protein</fullName>
    </recommendedName>
</protein>
<feature type="compositionally biased region" description="Polar residues" evidence="1">
    <location>
        <begin position="121"/>
        <end position="132"/>
    </location>
</feature>
<evidence type="ECO:0000313" key="2">
    <source>
        <dbReference type="EMBL" id="KAK4497028.1"/>
    </source>
</evidence>